<keyword evidence="2" id="KW-1133">Transmembrane helix</keyword>
<dbReference type="Proteomes" id="UP000605670">
    <property type="component" value="Unassembled WGS sequence"/>
</dbReference>
<keyword evidence="2" id="KW-0472">Membrane</keyword>
<accession>A0A917BR82</accession>
<gene>
    <name evidence="3" type="ORF">GCM10011366_22970</name>
</gene>
<evidence type="ECO:0000313" key="3">
    <source>
        <dbReference type="EMBL" id="GGF54502.1"/>
    </source>
</evidence>
<feature type="transmembrane region" description="Helical" evidence="2">
    <location>
        <begin position="99"/>
        <end position="128"/>
    </location>
</feature>
<dbReference type="RefSeq" id="WP_188430868.1">
    <property type="nucleotide sequence ID" value="NZ_BAABKH010000003.1"/>
</dbReference>
<evidence type="ECO:0000313" key="4">
    <source>
        <dbReference type="Proteomes" id="UP000605670"/>
    </source>
</evidence>
<feature type="transmembrane region" description="Helical" evidence="2">
    <location>
        <begin position="59"/>
        <end position="79"/>
    </location>
</feature>
<protein>
    <submittedName>
        <fullName evidence="3">Uncharacterized protein</fullName>
    </submittedName>
</protein>
<evidence type="ECO:0000256" key="2">
    <source>
        <dbReference type="SAM" id="Phobius"/>
    </source>
</evidence>
<keyword evidence="1" id="KW-0175">Coiled coil</keyword>
<comment type="caution">
    <text evidence="3">The sequence shown here is derived from an EMBL/GenBank/DDBJ whole genome shotgun (WGS) entry which is preliminary data.</text>
</comment>
<keyword evidence="4" id="KW-1185">Reference proteome</keyword>
<feature type="coiled-coil region" evidence="1">
    <location>
        <begin position="2"/>
        <end position="31"/>
    </location>
</feature>
<keyword evidence="2" id="KW-0812">Transmembrane</keyword>
<name>A0A917BR82_9MICO</name>
<organism evidence="3 4">
    <name type="scientific">Ornithinimicrobium tianjinense</name>
    <dbReference type="NCBI Taxonomy" id="1195761"/>
    <lineage>
        <taxon>Bacteria</taxon>
        <taxon>Bacillati</taxon>
        <taxon>Actinomycetota</taxon>
        <taxon>Actinomycetes</taxon>
        <taxon>Micrococcales</taxon>
        <taxon>Ornithinimicrobiaceae</taxon>
        <taxon>Ornithinimicrobium</taxon>
    </lineage>
</organism>
<proteinExistence type="predicted"/>
<dbReference type="EMBL" id="BMEM01000003">
    <property type="protein sequence ID" value="GGF54502.1"/>
    <property type="molecule type" value="Genomic_DNA"/>
</dbReference>
<evidence type="ECO:0000256" key="1">
    <source>
        <dbReference type="SAM" id="Coils"/>
    </source>
</evidence>
<dbReference type="AlphaFoldDB" id="A0A917BR82"/>
<sequence length="147" mass="16136">MLSSVEDERALARLERARLRATRARARAEHLPPWLRDWVAAPVTSVTERFANLGRGLLTLLRAGLVPMVTLCLVLVLARHSGVVVAELLRLALGPMDPLWAQVVAPYVGMVLTLSSTLLMVVLIAAAVDRFLARPAEEPERVGSTRR</sequence>
<reference evidence="3" key="1">
    <citation type="journal article" date="2014" name="Int. J. Syst. Evol. Microbiol.">
        <title>Complete genome sequence of Corynebacterium casei LMG S-19264T (=DSM 44701T), isolated from a smear-ripened cheese.</title>
        <authorList>
            <consortium name="US DOE Joint Genome Institute (JGI-PGF)"/>
            <person name="Walter F."/>
            <person name="Albersmeier A."/>
            <person name="Kalinowski J."/>
            <person name="Ruckert C."/>
        </authorList>
    </citation>
    <scope>NUCLEOTIDE SEQUENCE</scope>
    <source>
        <strain evidence="3">CGMCC 1.12160</strain>
    </source>
</reference>
<reference evidence="3" key="2">
    <citation type="submission" date="2020-09" db="EMBL/GenBank/DDBJ databases">
        <authorList>
            <person name="Sun Q."/>
            <person name="Zhou Y."/>
        </authorList>
    </citation>
    <scope>NUCLEOTIDE SEQUENCE</scope>
    <source>
        <strain evidence="3">CGMCC 1.12160</strain>
    </source>
</reference>